<evidence type="ECO:0000313" key="6">
    <source>
        <dbReference type="Proteomes" id="UP000261111"/>
    </source>
</evidence>
<protein>
    <submittedName>
        <fullName evidence="5">Class I SAM-dependent methyltransferase</fullName>
    </submittedName>
</protein>
<dbReference type="RefSeq" id="WP_025655865.1">
    <property type="nucleotide sequence ID" value="NZ_QVIA01000002.1"/>
</dbReference>
<proteinExistence type="predicted"/>
<evidence type="ECO:0000259" key="4">
    <source>
        <dbReference type="Pfam" id="PF08241"/>
    </source>
</evidence>
<feature type="domain" description="Methyltransferase type 11" evidence="4">
    <location>
        <begin position="47"/>
        <end position="141"/>
    </location>
</feature>
<evidence type="ECO:0000313" key="5">
    <source>
        <dbReference type="EMBL" id="RGC34908.1"/>
    </source>
</evidence>
<dbReference type="InterPro" id="IPR029063">
    <property type="entry name" value="SAM-dependent_MTases_sf"/>
</dbReference>
<keyword evidence="2 5" id="KW-0808">Transferase</keyword>
<dbReference type="GeneID" id="93335907"/>
<keyword evidence="3" id="KW-0949">S-adenosyl-L-methionine</keyword>
<name>A0A3E2X0V6_9FIRM</name>
<dbReference type="AlphaFoldDB" id="A0A3E2X0V6"/>
<organism evidence="5 6">
    <name type="scientific">Hungatella hathewayi</name>
    <dbReference type="NCBI Taxonomy" id="154046"/>
    <lineage>
        <taxon>Bacteria</taxon>
        <taxon>Bacillati</taxon>
        <taxon>Bacillota</taxon>
        <taxon>Clostridia</taxon>
        <taxon>Lachnospirales</taxon>
        <taxon>Lachnospiraceae</taxon>
        <taxon>Hungatella</taxon>
    </lineage>
</organism>
<dbReference type="InterPro" id="IPR013216">
    <property type="entry name" value="Methyltransf_11"/>
</dbReference>
<evidence type="ECO:0000256" key="2">
    <source>
        <dbReference type="ARBA" id="ARBA00022679"/>
    </source>
</evidence>
<keyword evidence="1 5" id="KW-0489">Methyltransferase</keyword>
<dbReference type="Proteomes" id="UP000261111">
    <property type="component" value="Unassembled WGS sequence"/>
</dbReference>
<comment type="caution">
    <text evidence="5">The sequence shown here is derived from an EMBL/GenBank/DDBJ whole genome shotgun (WGS) entry which is preliminary data.</text>
</comment>
<reference evidence="5 6" key="1">
    <citation type="submission" date="2018-08" db="EMBL/GenBank/DDBJ databases">
        <title>A genome reference for cultivated species of the human gut microbiota.</title>
        <authorList>
            <person name="Zou Y."/>
            <person name="Xue W."/>
            <person name="Luo G."/>
        </authorList>
    </citation>
    <scope>NUCLEOTIDE SEQUENCE [LARGE SCALE GENOMIC DNA]</scope>
    <source>
        <strain evidence="5 6">AF19-21</strain>
    </source>
</reference>
<dbReference type="EMBL" id="QVIA01000002">
    <property type="protein sequence ID" value="RGC34908.1"/>
    <property type="molecule type" value="Genomic_DNA"/>
</dbReference>
<dbReference type="CDD" id="cd02440">
    <property type="entry name" value="AdoMet_MTases"/>
    <property type="match status" value="1"/>
</dbReference>
<dbReference type="Gene3D" id="3.40.50.150">
    <property type="entry name" value="Vaccinia Virus protein VP39"/>
    <property type="match status" value="1"/>
</dbReference>
<dbReference type="Pfam" id="PF08241">
    <property type="entry name" value="Methyltransf_11"/>
    <property type="match status" value="1"/>
</dbReference>
<dbReference type="PANTHER" id="PTHR43464:SF19">
    <property type="entry name" value="UBIQUINONE BIOSYNTHESIS O-METHYLTRANSFERASE, MITOCHONDRIAL"/>
    <property type="match status" value="1"/>
</dbReference>
<dbReference type="GO" id="GO:0032259">
    <property type="term" value="P:methylation"/>
    <property type="evidence" value="ECO:0007669"/>
    <property type="project" value="UniProtKB-KW"/>
</dbReference>
<dbReference type="GO" id="GO:0008757">
    <property type="term" value="F:S-adenosylmethionine-dependent methyltransferase activity"/>
    <property type="evidence" value="ECO:0007669"/>
    <property type="project" value="InterPro"/>
</dbReference>
<gene>
    <name evidence="5" type="ORF">DWX41_01500</name>
</gene>
<accession>A0A3E2X0V6</accession>
<sequence length="249" mass="28462">MKENKYDDKIFFEKYSEMSRSKNGLTGAGEWSELQKVLPDFHGKRVLDLGCGYGWHCIYAAQNGAESVLGIDISERMLAAAEEKNGHESIEYRVCAMEDLEFPDNTFDIVLSSLAFHYVKDFQGIVRKISRWMVPGGNFVFSAEHPVFTASGSQDWYYDAEGNILHFPVDNYYYEGEREAVFLGERVIKYHRTLTTYLNTLLVNGFELRNIIEPQPPEEMMGMPGMKEEMRRPMMVIVSAFLKSCPGGV</sequence>
<dbReference type="PANTHER" id="PTHR43464">
    <property type="entry name" value="METHYLTRANSFERASE"/>
    <property type="match status" value="1"/>
</dbReference>
<evidence type="ECO:0000256" key="1">
    <source>
        <dbReference type="ARBA" id="ARBA00022603"/>
    </source>
</evidence>
<dbReference type="SUPFAM" id="SSF53335">
    <property type="entry name" value="S-adenosyl-L-methionine-dependent methyltransferases"/>
    <property type="match status" value="1"/>
</dbReference>
<evidence type="ECO:0000256" key="3">
    <source>
        <dbReference type="ARBA" id="ARBA00022691"/>
    </source>
</evidence>